<keyword evidence="3" id="KW-1185">Reference proteome</keyword>
<keyword evidence="1" id="KW-0812">Transmembrane</keyword>
<evidence type="ECO:0000256" key="1">
    <source>
        <dbReference type="SAM" id="Phobius"/>
    </source>
</evidence>
<dbReference type="Proteomes" id="UP000613030">
    <property type="component" value="Unassembled WGS sequence"/>
</dbReference>
<feature type="transmembrane region" description="Helical" evidence="1">
    <location>
        <begin position="37"/>
        <end position="54"/>
    </location>
</feature>
<reference evidence="2 3" key="1">
    <citation type="submission" date="2021-01" db="EMBL/GenBank/DDBJ databases">
        <title>Chryseolinea sp. Jin1 Genome sequencing and assembly.</title>
        <authorList>
            <person name="Kim I."/>
        </authorList>
    </citation>
    <scope>NUCLEOTIDE SEQUENCE [LARGE SCALE GENOMIC DNA]</scope>
    <source>
        <strain evidence="2 3">Jin1</strain>
    </source>
</reference>
<evidence type="ECO:0000313" key="3">
    <source>
        <dbReference type="Proteomes" id="UP000613030"/>
    </source>
</evidence>
<accession>A0ABS1KMK5</accession>
<evidence type="ECO:0008006" key="4">
    <source>
        <dbReference type="Google" id="ProtNLM"/>
    </source>
</evidence>
<gene>
    <name evidence="2" type="ORF">JI741_05690</name>
</gene>
<dbReference type="RefSeq" id="WP_202008022.1">
    <property type="nucleotide sequence ID" value="NZ_JAERRB010000001.1"/>
</dbReference>
<protein>
    <recommendedName>
        <fullName evidence="4">DUF4345 domain-containing protein</fullName>
    </recommendedName>
</protein>
<name>A0ABS1KMK5_9BACT</name>
<dbReference type="EMBL" id="JAERRB010000001">
    <property type="protein sequence ID" value="MBL0740699.1"/>
    <property type="molecule type" value="Genomic_DNA"/>
</dbReference>
<feature type="transmembrane region" description="Helical" evidence="1">
    <location>
        <begin position="97"/>
        <end position="118"/>
    </location>
</feature>
<sequence>MEKSRSIAGIAGPTLVVMVLAELKMWNPTLYDSQITPLVYLSGVLFFVAGLAIVRSHSIWTVGWQTSLTILGWLAILLGMARMFFPELYKSQFKNDGFTFAIELLLIGFGVFLTFKAYSPLSKANQK</sequence>
<feature type="transmembrane region" description="Helical" evidence="1">
    <location>
        <begin position="66"/>
        <end position="85"/>
    </location>
</feature>
<keyword evidence="1" id="KW-1133">Transmembrane helix</keyword>
<evidence type="ECO:0000313" key="2">
    <source>
        <dbReference type="EMBL" id="MBL0740699.1"/>
    </source>
</evidence>
<proteinExistence type="predicted"/>
<comment type="caution">
    <text evidence="2">The sequence shown here is derived from an EMBL/GenBank/DDBJ whole genome shotgun (WGS) entry which is preliminary data.</text>
</comment>
<organism evidence="2 3">
    <name type="scientific">Chryseolinea lacunae</name>
    <dbReference type="NCBI Taxonomy" id="2801331"/>
    <lineage>
        <taxon>Bacteria</taxon>
        <taxon>Pseudomonadati</taxon>
        <taxon>Bacteroidota</taxon>
        <taxon>Cytophagia</taxon>
        <taxon>Cytophagales</taxon>
        <taxon>Fulvivirgaceae</taxon>
        <taxon>Chryseolinea</taxon>
    </lineage>
</organism>
<keyword evidence="1" id="KW-0472">Membrane</keyword>